<name>A0ABV4B0K7_9BURK</name>
<dbReference type="EMBL" id="JBGBDC010000002">
    <property type="protein sequence ID" value="MEY2250365.1"/>
    <property type="molecule type" value="Genomic_DNA"/>
</dbReference>
<feature type="region of interest" description="Disordered" evidence="1">
    <location>
        <begin position="73"/>
        <end position="119"/>
    </location>
</feature>
<organism evidence="2 3">
    <name type="scientific">Comamonas sediminis</name>
    <dbReference type="NCBI Taxonomy" id="1783360"/>
    <lineage>
        <taxon>Bacteria</taxon>
        <taxon>Pseudomonadati</taxon>
        <taxon>Pseudomonadota</taxon>
        <taxon>Betaproteobacteria</taxon>
        <taxon>Burkholderiales</taxon>
        <taxon>Comamonadaceae</taxon>
        <taxon>Comamonas</taxon>
    </lineage>
</organism>
<sequence>MKLLTMLPARKDGTLNVVLNDGAAYKFKGEPLACEVENEDHVDELKVLGFMDEDEFDIEQKFKKQRAERQARLSARTEKAATGAPAVTCDNEDDDFTTGTGLPQEEQSKPSGRVRRAPK</sequence>
<evidence type="ECO:0000313" key="2">
    <source>
        <dbReference type="EMBL" id="MEY2250365.1"/>
    </source>
</evidence>
<comment type="caution">
    <text evidence="2">The sequence shown here is derived from an EMBL/GenBank/DDBJ whole genome shotgun (WGS) entry which is preliminary data.</text>
</comment>
<keyword evidence="3" id="KW-1185">Reference proteome</keyword>
<dbReference type="Proteomes" id="UP001562178">
    <property type="component" value="Unassembled WGS sequence"/>
</dbReference>
<evidence type="ECO:0000313" key="3">
    <source>
        <dbReference type="Proteomes" id="UP001562178"/>
    </source>
</evidence>
<reference evidence="2 3" key="1">
    <citation type="journal article" date="2016" name="Int. J. Syst. Evol. Microbiol.">
        <title>Description of Comamonas sediminis sp. nov., isolated from lagoon sediments.</title>
        <authorList>
            <person name="Subhash Y."/>
            <person name="Bang J.J."/>
            <person name="You T.H."/>
            <person name="Lee S.S."/>
        </authorList>
    </citation>
    <scope>NUCLEOTIDE SEQUENCE [LARGE SCALE GENOMIC DNA]</scope>
    <source>
        <strain evidence="2 3">JCM 31169</strain>
    </source>
</reference>
<protein>
    <submittedName>
        <fullName evidence="2">Uncharacterized protein</fullName>
    </submittedName>
</protein>
<gene>
    <name evidence="2" type="ORF">AB7A72_05075</name>
</gene>
<proteinExistence type="predicted"/>
<evidence type="ECO:0000256" key="1">
    <source>
        <dbReference type="SAM" id="MobiDB-lite"/>
    </source>
</evidence>
<dbReference type="RefSeq" id="WP_369459213.1">
    <property type="nucleotide sequence ID" value="NZ_JBGBDC010000002.1"/>
</dbReference>
<accession>A0ABV4B0K7</accession>